<dbReference type="AlphaFoldDB" id="M5WR75"/>
<evidence type="ECO:0000256" key="2">
    <source>
        <dbReference type="ARBA" id="ARBA00009592"/>
    </source>
</evidence>
<evidence type="ECO:0000256" key="1">
    <source>
        <dbReference type="ARBA" id="ARBA00004251"/>
    </source>
</evidence>
<evidence type="ECO:0000256" key="6">
    <source>
        <dbReference type="ARBA" id="ARBA00022737"/>
    </source>
</evidence>
<keyword evidence="4" id="KW-0433">Leucine-rich repeat</keyword>
<keyword evidence="8" id="KW-0472">Membrane</keyword>
<organism evidence="11 12">
    <name type="scientific">Prunus persica</name>
    <name type="common">Peach</name>
    <name type="synonym">Amygdalus persica</name>
    <dbReference type="NCBI Taxonomy" id="3760"/>
    <lineage>
        <taxon>Eukaryota</taxon>
        <taxon>Viridiplantae</taxon>
        <taxon>Streptophyta</taxon>
        <taxon>Embryophyta</taxon>
        <taxon>Tracheophyta</taxon>
        <taxon>Spermatophyta</taxon>
        <taxon>Magnoliopsida</taxon>
        <taxon>eudicotyledons</taxon>
        <taxon>Gunneridae</taxon>
        <taxon>Pentapetalae</taxon>
        <taxon>rosids</taxon>
        <taxon>fabids</taxon>
        <taxon>Rosales</taxon>
        <taxon>Rosaceae</taxon>
        <taxon>Amygdaloideae</taxon>
        <taxon>Amygdaleae</taxon>
        <taxon>Prunus</taxon>
    </lineage>
</organism>
<sequence length="69" mass="7981">MLKYKERKINLSVLGWLDLSPNKLVGEIAWELAYLTWLEKFNVSKNRLAGFIPQGKQFGTFKNDSYSGK</sequence>
<keyword evidence="12" id="KW-1185">Reference proteome</keyword>
<evidence type="ECO:0000313" key="11">
    <source>
        <dbReference type="EMBL" id="ONI14396.1"/>
    </source>
</evidence>
<name>M5WR75_PRUPE</name>
<evidence type="ECO:0000256" key="7">
    <source>
        <dbReference type="ARBA" id="ARBA00022989"/>
    </source>
</evidence>
<comment type="subcellular location">
    <subcellularLocation>
        <location evidence="1">Cell membrane</location>
        <topology evidence="1">Single-pass type I membrane protein</topology>
    </subcellularLocation>
</comment>
<dbReference type="GO" id="GO:0005886">
    <property type="term" value="C:plasma membrane"/>
    <property type="evidence" value="ECO:0007669"/>
    <property type="project" value="UniProtKB-SubCell"/>
</dbReference>
<dbReference type="Gene3D" id="3.80.10.10">
    <property type="entry name" value="Ribonuclease Inhibitor"/>
    <property type="match status" value="1"/>
</dbReference>
<keyword evidence="3" id="KW-1003">Cell membrane</keyword>
<proteinExistence type="inferred from homology"/>
<evidence type="ECO:0000256" key="5">
    <source>
        <dbReference type="ARBA" id="ARBA00022692"/>
    </source>
</evidence>
<accession>M5WR75</accession>
<keyword evidence="6" id="KW-0677">Repeat</keyword>
<gene>
    <name evidence="11" type="ORF">PRUPE_4G278900</name>
</gene>
<keyword evidence="5" id="KW-0812">Transmembrane</keyword>
<dbReference type="InterPro" id="IPR032675">
    <property type="entry name" value="LRR_dom_sf"/>
</dbReference>
<comment type="similarity">
    <text evidence="2">Belongs to the RLP family.</text>
</comment>
<evidence type="ECO:0000256" key="4">
    <source>
        <dbReference type="ARBA" id="ARBA00022614"/>
    </source>
</evidence>
<evidence type="ECO:0000256" key="9">
    <source>
        <dbReference type="ARBA" id="ARBA00023170"/>
    </source>
</evidence>
<dbReference type="HOGENOM" id="CLU_2780624_0_0_1"/>
<dbReference type="PANTHER" id="PTHR27004:SF428">
    <property type="entry name" value="OS01G0160600 PROTEIN"/>
    <property type="match status" value="1"/>
</dbReference>
<evidence type="ECO:0008006" key="13">
    <source>
        <dbReference type="Google" id="ProtNLM"/>
    </source>
</evidence>
<dbReference type="Gramene" id="ONI14396">
    <property type="protein sequence ID" value="ONI14396"/>
    <property type="gene ID" value="PRUPE_4G278900"/>
</dbReference>
<evidence type="ECO:0000313" key="12">
    <source>
        <dbReference type="Proteomes" id="UP000006882"/>
    </source>
</evidence>
<dbReference type="STRING" id="3760.M5WR75"/>
<protein>
    <recommendedName>
        <fullName evidence="13">Leucine-rich repeat-containing N-terminal plant-type domain-containing protein</fullName>
    </recommendedName>
</protein>
<keyword evidence="9" id="KW-0675">Receptor</keyword>
<dbReference type="SUPFAM" id="SSF52058">
    <property type="entry name" value="L domain-like"/>
    <property type="match status" value="1"/>
</dbReference>
<dbReference type="EMBL" id="CM007654">
    <property type="protein sequence ID" value="ONI14396.1"/>
    <property type="molecule type" value="Genomic_DNA"/>
</dbReference>
<evidence type="ECO:0000256" key="10">
    <source>
        <dbReference type="ARBA" id="ARBA00023180"/>
    </source>
</evidence>
<reference evidence="11 12" key="1">
    <citation type="journal article" date="2013" name="Nat. Genet.">
        <title>The high-quality draft genome of peach (Prunus persica) identifies unique patterns of genetic diversity, domestication and genome evolution.</title>
        <authorList>
            <consortium name="International Peach Genome Initiative"/>
            <person name="Verde I."/>
            <person name="Abbott A.G."/>
            <person name="Scalabrin S."/>
            <person name="Jung S."/>
            <person name="Shu S."/>
            <person name="Marroni F."/>
            <person name="Zhebentyayeva T."/>
            <person name="Dettori M.T."/>
            <person name="Grimwood J."/>
            <person name="Cattonaro F."/>
            <person name="Zuccolo A."/>
            <person name="Rossini L."/>
            <person name="Jenkins J."/>
            <person name="Vendramin E."/>
            <person name="Meisel L.A."/>
            <person name="Decroocq V."/>
            <person name="Sosinski B."/>
            <person name="Prochnik S."/>
            <person name="Mitros T."/>
            <person name="Policriti A."/>
            <person name="Cipriani G."/>
            <person name="Dondini L."/>
            <person name="Ficklin S."/>
            <person name="Goodstein D.M."/>
            <person name="Xuan P."/>
            <person name="Del Fabbro C."/>
            <person name="Aramini V."/>
            <person name="Copetti D."/>
            <person name="Gonzalez S."/>
            <person name="Horner D.S."/>
            <person name="Falchi R."/>
            <person name="Lucas S."/>
            <person name="Mica E."/>
            <person name="Maldonado J."/>
            <person name="Lazzari B."/>
            <person name="Bielenberg D."/>
            <person name="Pirona R."/>
            <person name="Miculan M."/>
            <person name="Barakat A."/>
            <person name="Testolin R."/>
            <person name="Stella A."/>
            <person name="Tartarini S."/>
            <person name="Tonutti P."/>
            <person name="Arus P."/>
            <person name="Orellana A."/>
            <person name="Wells C."/>
            <person name="Main D."/>
            <person name="Vizzotto G."/>
            <person name="Silva H."/>
            <person name="Salamini F."/>
            <person name="Schmutz J."/>
            <person name="Morgante M."/>
            <person name="Rokhsar D.S."/>
        </authorList>
    </citation>
    <scope>NUCLEOTIDE SEQUENCE [LARGE SCALE GENOMIC DNA]</scope>
    <source>
        <strain evidence="12">cv. Nemared</strain>
    </source>
</reference>
<evidence type="ECO:0000256" key="8">
    <source>
        <dbReference type="ARBA" id="ARBA00023136"/>
    </source>
</evidence>
<dbReference type="Proteomes" id="UP000006882">
    <property type="component" value="Chromosome G4"/>
</dbReference>
<keyword evidence="7" id="KW-1133">Transmembrane helix</keyword>
<evidence type="ECO:0000256" key="3">
    <source>
        <dbReference type="ARBA" id="ARBA00022475"/>
    </source>
</evidence>
<keyword evidence="10" id="KW-0325">Glycoprotein</keyword>
<dbReference type="PANTHER" id="PTHR27004">
    <property type="entry name" value="RECEPTOR-LIKE PROTEIN 12 ISOFORM X1"/>
    <property type="match status" value="1"/>
</dbReference>